<reference evidence="4" key="1">
    <citation type="journal article" date="2019" name="Int. J. Syst. Evol. Microbiol.">
        <title>The Global Catalogue of Microorganisms (GCM) 10K type strain sequencing project: providing services to taxonomists for standard genome sequencing and annotation.</title>
        <authorList>
            <consortium name="The Broad Institute Genomics Platform"/>
            <consortium name="The Broad Institute Genome Sequencing Center for Infectious Disease"/>
            <person name="Wu L."/>
            <person name="Ma J."/>
        </authorList>
    </citation>
    <scope>NUCLEOTIDE SEQUENCE [LARGE SCALE GENOMIC DNA]</scope>
    <source>
        <strain evidence="4">CCUG 53519</strain>
    </source>
</reference>
<dbReference type="Gene3D" id="3.30.70.270">
    <property type="match status" value="1"/>
</dbReference>
<keyword evidence="4" id="KW-1185">Reference proteome</keyword>
<name>A0ABW3Q3V4_9BACL</name>
<proteinExistence type="predicted"/>
<dbReference type="NCBIfam" id="TIGR00254">
    <property type="entry name" value="GGDEF"/>
    <property type="match status" value="1"/>
</dbReference>
<keyword evidence="3" id="KW-0808">Transferase</keyword>
<evidence type="ECO:0000256" key="1">
    <source>
        <dbReference type="SAM" id="Phobius"/>
    </source>
</evidence>
<dbReference type="GO" id="GO:0052621">
    <property type="term" value="F:diguanylate cyclase activity"/>
    <property type="evidence" value="ECO:0007669"/>
    <property type="project" value="UniProtKB-EC"/>
</dbReference>
<dbReference type="RefSeq" id="WP_090727774.1">
    <property type="nucleotide sequence ID" value="NZ_JBHTKX010000009.1"/>
</dbReference>
<evidence type="ECO:0000313" key="4">
    <source>
        <dbReference type="Proteomes" id="UP001597169"/>
    </source>
</evidence>
<dbReference type="InterPro" id="IPR043128">
    <property type="entry name" value="Rev_trsase/Diguanyl_cyclase"/>
</dbReference>
<dbReference type="Proteomes" id="UP001597169">
    <property type="component" value="Unassembled WGS sequence"/>
</dbReference>
<organism evidence="3 4">
    <name type="scientific">Paenibacillus provencensis</name>
    <dbReference type="NCBI Taxonomy" id="441151"/>
    <lineage>
        <taxon>Bacteria</taxon>
        <taxon>Bacillati</taxon>
        <taxon>Bacillota</taxon>
        <taxon>Bacilli</taxon>
        <taxon>Bacillales</taxon>
        <taxon>Paenibacillaceae</taxon>
        <taxon>Paenibacillus</taxon>
    </lineage>
</organism>
<dbReference type="PANTHER" id="PTHR45138:SF9">
    <property type="entry name" value="DIGUANYLATE CYCLASE DGCM-RELATED"/>
    <property type="match status" value="1"/>
</dbReference>
<gene>
    <name evidence="3" type="ORF">ACFQ3J_25020</name>
</gene>
<feature type="transmembrane region" description="Helical" evidence="1">
    <location>
        <begin position="183"/>
        <end position="201"/>
    </location>
</feature>
<feature type="transmembrane region" description="Helical" evidence="1">
    <location>
        <begin position="14"/>
        <end position="30"/>
    </location>
</feature>
<feature type="transmembrane region" description="Helical" evidence="1">
    <location>
        <begin position="76"/>
        <end position="97"/>
    </location>
</feature>
<feature type="transmembrane region" description="Helical" evidence="1">
    <location>
        <begin position="51"/>
        <end position="70"/>
    </location>
</feature>
<dbReference type="CDD" id="cd01949">
    <property type="entry name" value="GGDEF"/>
    <property type="match status" value="1"/>
</dbReference>
<comment type="caution">
    <text evidence="3">The sequence shown here is derived from an EMBL/GenBank/DDBJ whole genome shotgun (WGS) entry which is preliminary data.</text>
</comment>
<evidence type="ECO:0000313" key="3">
    <source>
        <dbReference type="EMBL" id="MFD1131386.1"/>
    </source>
</evidence>
<dbReference type="InterPro" id="IPR050469">
    <property type="entry name" value="Diguanylate_Cyclase"/>
</dbReference>
<dbReference type="EMBL" id="JBHTKX010000009">
    <property type="protein sequence ID" value="MFD1131386.1"/>
    <property type="molecule type" value="Genomic_DNA"/>
</dbReference>
<feature type="transmembrane region" description="Helical" evidence="1">
    <location>
        <begin position="154"/>
        <end position="171"/>
    </location>
</feature>
<dbReference type="SMART" id="SM00267">
    <property type="entry name" value="GGDEF"/>
    <property type="match status" value="1"/>
</dbReference>
<keyword evidence="3" id="KW-0548">Nucleotidyltransferase</keyword>
<protein>
    <submittedName>
        <fullName evidence="3">Diguanylate cyclase</fullName>
        <ecNumber evidence="3">2.7.7.65</ecNumber>
    </submittedName>
</protein>
<keyword evidence="1" id="KW-0472">Membrane</keyword>
<dbReference type="EC" id="2.7.7.65" evidence="3"/>
<dbReference type="SUPFAM" id="SSF55073">
    <property type="entry name" value="Nucleotide cyclase"/>
    <property type="match status" value="1"/>
</dbReference>
<feature type="domain" description="GGDEF" evidence="2">
    <location>
        <begin position="241"/>
        <end position="364"/>
    </location>
</feature>
<evidence type="ECO:0000259" key="2">
    <source>
        <dbReference type="PROSITE" id="PS50887"/>
    </source>
</evidence>
<dbReference type="Pfam" id="PF00990">
    <property type="entry name" value="GGDEF"/>
    <property type="match status" value="1"/>
</dbReference>
<keyword evidence="1" id="KW-1133">Transmembrane helix</keyword>
<dbReference type="InterPro" id="IPR000160">
    <property type="entry name" value="GGDEF_dom"/>
</dbReference>
<dbReference type="PROSITE" id="PS50887">
    <property type="entry name" value="GGDEF"/>
    <property type="match status" value="1"/>
</dbReference>
<accession>A0ABW3Q3V4</accession>
<keyword evidence="1" id="KW-0812">Transmembrane</keyword>
<dbReference type="PANTHER" id="PTHR45138">
    <property type="entry name" value="REGULATORY COMPONENTS OF SENSORY TRANSDUCTION SYSTEM"/>
    <property type="match status" value="1"/>
</dbReference>
<feature type="transmembrane region" description="Helical" evidence="1">
    <location>
        <begin position="109"/>
        <end position="142"/>
    </location>
</feature>
<sequence length="381" mass="42077">MSLLDLFNGVNGEFVRVALIIPISVLMWLLSLQLHAKRKKKSYAMLSKISFGYMIFNVVSFILLLIAAVTSTELSWLVKAINAVSNSSLLVILFGFYRIHNKADIKTYILFFLPAAVCFFTGTFSIWAGSALSAISVLGITILFGKRISRGKSVWLSTGIFVFALLCSLLADLIPAISGGMNLIYSLLAPAAYVVLFATLMDHSLVIMQSSYVSAITDPLTGLFNRRYFMKYITKCVDQNIPVHIIFTDIDNFKKLNDTKGHKVGDGVLKEVATILMEEVDGLGIAGRYGGEEMVMLILNEDVDMVELTERMRRRIEQESMVTASIGYKIFESGLPPEVLIKQADEAMYNAKQTGKNKVMEYGGGSQALIKPEALKVVSNA</sequence>
<dbReference type="InterPro" id="IPR029787">
    <property type="entry name" value="Nucleotide_cyclase"/>
</dbReference>